<dbReference type="SUPFAM" id="SSF46955">
    <property type="entry name" value="Putative DNA-binding domain"/>
    <property type="match status" value="1"/>
</dbReference>
<dbReference type="Proteomes" id="UP000051162">
    <property type="component" value="Unassembled WGS sequence"/>
</dbReference>
<evidence type="ECO:0000313" key="3">
    <source>
        <dbReference type="Proteomes" id="UP000051162"/>
    </source>
</evidence>
<comment type="caution">
    <text evidence="2">The sequence shown here is derived from an EMBL/GenBank/DDBJ whole genome shotgun (WGS) entry which is preliminary data.</text>
</comment>
<proteinExistence type="predicted"/>
<dbReference type="GO" id="GO:0003677">
    <property type="term" value="F:DNA binding"/>
    <property type="evidence" value="ECO:0007669"/>
    <property type="project" value="InterPro"/>
</dbReference>
<dbReference type="InterPro" id="IPR000551">
    <property type="entry name" value="MerR-type_HTH_dom"/>
</dbReference>
<sequence length="101" mass="11060">MTDYTVQQAAELVGLTPAAVQVYQQQGLITTTAQGTLDASALQWLSRIKRLRLSGMALSQIAAYVAQNRVDGQPLATDQPQGQYTRFLAESTPPLTWDYSD</sequence>
<evidence type="ECO:0000313" key="2">
    <source>
        <dbReference type="EMBL" id="KRK78153.1"/>
    </source>
</evidence>
<dbReference type="RefSeq" id="WP_056943480.1">
    <property type="nucleotide sequence ID" value="NZ_AZDT01000002.1"/>
</dbReference>
<dbReference type="PATRIC" id="fig|1423773.3.peg.1230"/>
<dbReference type="SMART" id="SM00422">
    <property type="entry name" value="HTH_MERR"/>
    <property type="match status" value="1"/>
</dbReference>
<reference evidence="2 3" key="1">
    <citation type="journal article" date="2015" name="Genome Announc.">
        <title>Expanding the biotechnology potential of lactobacilli through comparative genomics of 213 strains and associated genera.</title>
        <authorList>
            <person name="Sun Z."/>
            <person name="Harris H.M."/>
            <person name="McCann A."/>
            <person name="Guo C."/>
            <person name="Argimon S."/>
            <person name="Zhang W."/>
            <person name="Yang X."/>
            <person name="Jeffery I.B."/>
            <person name="Cooney J.C."/>
            <person name="Kagawa T.F."/>
            <person name="Liu W."/>
            <person name="Song Y."/>
            <person name="Salvetti E."/>
            <person name="Wrobel A."/>
            <person name="Rasinkangas P."/>
            <person name="Parkhill J."/>
            <person name="Rea M.C."/>
            <person name="O'Sullivan O."/>
            <person name="Ritari J."/>
            <person name="Douillard F.P."/>
            <person name="Paul Ross R."/>
            <person name="Yang R."/>
            <person name="Briner A.E."/>
            <person name="Felis G.E."/>
            <person name="de Vos W.M."/>
            <person name="Barrangou R."/>
            <person name="Klaenhammer T.R."/>
            <person name="Caufield P.W."/>
            <person name="Cui Y."/>
            <person name="Zhang H."/>
            <person name="O'Toole P.W."/>
        </authorList>
    </citation>
    <scope>NUCLEOTIDE SEQUENCE [LARGE SCALE GENOMIC DNA]</scope>
    <source>
        <strain evidence="2 3">DSM 19117</strain>
    </source>
</reference>
<dbReference type="InterPro" id="IPR009061">
    <property type="entry name" value="DNA-bd_dom_put_sf"/>
</dbReference>
<dbReference type="AlphaFoldDB" id="A0A0R1KBB9"/>
<dbReference type="GeneID" id="84782540"/>
<organism evidence="2 3">
    <name type="scientific">Levilactobacillus namurensis DSM 19117</name>
    <dbReference type="NCBI Taxonomy" id="1423773"/>
    <lineage>
        <taxon>Bacteria</taxon>
        <taxon>Bacillati</taxon>
        <taxon>Bacillota</taxon>
        <taxon>Bacilli</taxon>
        <taxon>Lactobacillales</taxon>
        <taxon>Lactobacillaceae</taxon>
        <taxon>Levilactobacillus</taxon>
    </lineage>
</organism>
<dbReference type="Gene3D" id="1.10.1660.10">
    <property type="match status" value="1"/>
</dbReference>
<protein>
    <recommendedName>
        <fullName evidence="1">HTH merR-type domain-containing protein</fullName>
    </recommendedName>
</protein>
<gene>
    <name evidence="2" type="ORF">FD30_GL001204</name>
</gene>
<keyword evidence="3" id="KW-1185">Reference proteome</keyword>
<dbReference type="STRING" id="1423773.FD30_GL001204"/>
<name>A0A0R1KBB9_9LACO</name>
<dbReference type="PROSITE" id="PS50937">
    <property type="entry name" value="HTH_MERR_2"/>
    <property type="match status" value="1"/>
</dbReference>
<feature type="domain" description="HTH merR-type" evidence="1">
    <location>
        <begin position="1"/>
        <end position="67"/>
    </location>
</feature>
<accession>A0A0R1KBB9</accession>
<dbReference type="Pfam" id="PF13411">
    <property type="entry name" value="MerR_1"/>
    <property type="match status" value="1"/>
</dbReference>
<dbReference type="EMBL" id="AZDT01000002">
    <property type="protein sequence ID" value="KRK78153.1"/>
    <property type="molecule type" value="Genomic_DNA"/>
</dbReference>
<evidence type="ECO:0000259" key="1">
    <source>
        <dbReference type="PROSITE" id="PS50937"/>
    </source>
</evidence>
<dbReference type="GO" id="GO:0006355">
    <property type="term" value="P:regulation of DNA-templated transcription"/>
    <property type="evidence" value="ECO:0007669"/>
    <property type="project" value="InterPro"/>
</dbReference>